<name>A0AAV2K317_KNICA</name>
<evidence type="ECO:0000313" key="10">
    <source>
        <dbReference type="EMBL" id="CAL1583278.1"/>
    </source>
</evidence>
<dbReference type="Proteomes" id="UP001497482">
    <property type="component" value="Chromosome 16"/>
</dbReference>
<comment type="function">
    <text evidence="7">Involved in the regulation of mitochondrial distribution and morphology. Required for mitochondrial fusion and mitochondrial network formation.</text>
</comment>
<keyword evidence="6" id="KW-0496">Mitochondrion</keyword>
<evidence type="ECO:0000256" key="6">
    <source>
        <dbReference type="ARBA" id="ARBA00023128"/>
    </source>
</evidence>
<dbReference type="InterPro" id="IPR019605">
    <property type="entry name" value="Misato_II_tubulin-like"/>
</dbReference>
<dbReference type="InterPro" id="IPR029209">
    <property type="entry name" value="DML1/Misato_tubulin"/>
</dbReference>
<dbReference type="AlphaFoldDB" id="A0AAV2K317"/>
<accession>A0AAV2K317</accession>
<evidence type="ECO:0000256" key="3">
    <source>
        <dbReference type="ARBA" id="ARBA00008507"/>
    </source>
</evidence>
<dbReference type="GO" id="GO:0005739">
    <property type="term" value="C:mitochondrion"/>
    <property type="evidence" value="ECO:0007669"/>
    <property type="project" value="UniProtKB-SubCell"/>
</dbReference>
<dbReference type="EMBL" id="OZ035838">
    <property type="protein sequence ID" value="CAL1583278.1"/>
    <property type="molecule type" value="Genomic_DNA"/>
</dbReference>
<dbReference type="SUPFAM" id="SSF52490">
    <property type="entry name" value="Tubulin nucleotide-binding domain-like"/>
    <property type="match status" value="1"/>
</dbReference>
<reference evidence="10 11" key="1">
    <citation type="submission" date="2024-04" db="EMBL/GenBank/DDBJ databases">
        <authorList>
            <person name="Waldvogel A.-M."/>
            <person name="Schoenle A."/>
        </authorList>
    </citation>
    <scope>NUCLEOTIDE SEQUENCE [LARGE SCALE GENOMIC DNA]</scope>
</reference>
<gene>
    <name evidence="10" type="ORF">KC01_LOCUS13767</name>
</gene>
<keyword evidence="11" id="KW-1185">Reference proteome</keyword>
<dbReference type="InterPro" id="IPR036525">
    <property type="entry name" value="Tubulin/FtsZ_GTPase_sf"/>
</dbReference>
<dbReference type="PANTHER" id="PTHR13391">
    <property type="entry name" value="MITOCHONDRIAL DISTRIBUTION REGULATOR MISATO"/>
    <property type="match status" value="1"/>
</dbReference>
<evidence type="ECO:0000256" key="7">
    <source>
        <dbReference type="ARBA" id="ARBA00045225"/>
    </source>
</evidence>
<evidence type="ECO:0000256" key="2">
    <source>
        <dbReference type="ARBA" id="ARBA00004496"/>
    </source>
</evidence>
<protein>
    <recommendedName>
        <fullName evidence="4">Protein misato homolog 1</fullName>
    </recommendedName>
</protein>
<comment type="subcellular location">
    <subcellularLocation>
        <location evidence="2">Cytoplasm</location>
    </subcellularLocation>
    <subcellularLocation>
        <location evidence="1">Mitochondrion</location>
    </subcellularLocation>
</comment>
<evidence type="ECO:0000256" key="4">
    <source>
        <dbReference type="ARBA" id="ARBA00017321"/>
    </source>
</evidence>
<dbReference type="GO" id="GO:0007005">
    <property type="term" value="P:mitochondrion organization"/>
    <property type="evidence" value="ECO:0007669"/>
    <property type="project" value="InterPro"/>
</dbReference>
<feature type="domain" description="Misato Segment II tubulin-like" evidence="8">
    <location>
        <begin position="17"/>
        <end position="106"/>
    </location>
</feature>
<feature type="domain" description="DML1/Misato tubulin" evidence="9">
    <location>
        <begin position="152"/>
        <end position="337"/>
    </location>
</feature>
<dbReference type="Gene3D" id="3.40.50.1440">
    <property type="entry name" value="Tubulin/FtsZ, GTPase domain"/>
    <property type="match status" value="1"/>
</dbReference>
<evidence type="ECO:0000256" key="5">
    <source>
        <dbReference type="ARBA" id="ARBA00022490"/>
    </source>
</evidence>
<evidence type="ECO:0000313" key="11">
    <source>
        <dbReference type="Proteomes" id="UP001497482"/>
    </source>
</evidence>
<sequence>MILVNISIAYHPGLTSKDASLSYDPDAPLGEIQSDVVFREGQTSGGHATYTPRLIAMDLKGSLRTLRQEGSLYDPGKDTSAASWEGNLMLHKESPPSKNPFLEDLDTIDKGEILAESDSSFSPPHCSAAAVTVDSVNTQLSKLQKSYRLEGSVRVWSDFLRIHLHPRTISVVHQYNHDGEAHRLEAFAQGESLLQGPVLEDLEDRLHFFVEECDYLQGFQVFCDLADGFSGLGSKVTELLQDSYSGRGILTWGLAPVNHPNSTRMKDLYHLLNSALGSVHLSGHSSMFCPMTLRGGLGLRPTAPVSFPFLSYDPSLWYHSSAVLALALDAITAPYRLRTNSATMWQLSDTLTVAGRKVVSAYGAVPFPMMHGGSLPDALSPFSKSLPWKPLSSCPEAGDGRCFGQWATLKGFEGQRLVSSLAPGNPPPSALHSLHSGEDVLGSYLSSFYPNSPLALQLVSSPSKLTAPFPQMFDPRLDTNGLLHGQTPQTGTSVAPVASAPVLTSLQSSPGLGSWLSDLHRTVSSLDVRRVAPSFLCQGLEEGDYSEALEQLKLLSRCYRDDSGGATRSSSEDDDDD</sequence>
<evidence type="ECO:0000259" key="9">
    <source>
        <dbReference type="Pfam" id="PF14881"/>
    </source>
</evidence>
<evidence type="ECO:0000259" key="8">
    <source>
        <dbReference type="Pfam" id="PF10644"/>
    </source>
</evidence>
<keyword evidence="5" id="KW-0963">Cytoplasm</keyword>
<dbReference type="InterPro" id="IPR049942">
    <property type="entry name" value="DML1/Misato"/>
</dbReference>
<dbReference type="CDD" id="cd06060">
    <property type="entry name" value="misato"/>
    <property type="match status" value="1"/>
</dbReference>
<comment type="similarity">
    <text evidence="3">Belongs to the misato family.</text>
</comment>
<organism evidence="10 11">
    <name type="scientific">Knipowitschia caucasica</name>
    <name type="common">Caucasian dwarf goby</name>
    <name type="synonym">Pomatoschistus caucasicus</name>
    <dbReference type="NCBI Taxonomy" id="637954"/>
    <lineage>
        <taxon>Eukaryota</taxon>
        <taxon>Metazoa</taxon>
        <taxon>Chordata</taxon>
        <taxon>Craniata</taxon>
        <taxon>Vertebrata</taxon>
        <taxon>Euteleostomi</taxon>
        <taxon>Actinopterygii</taxon>
        <taxon>Neopterygii</taxon>
        <taxon>Teleostei</taxon>
        <taxon>Neoteleostei</taxon>
        <taxon>Acanthomorphata</taxon>
        <taxon>Gobiaria</taxon>
        <taxon>Gobiiformes</taxon>
        <taxon>Gobioidei</taxon>
        <taxon>Gobiidae</taxon>
        <taxon>Gobiinae</taxon>
        <taxon>Knipowitschia</taxon>
    </lineage>
</organism>
<proteinExistence type="inferred from homology"/>
<dbReference type="Pfam" id="PF10644">
    <property type="entry name" value="Misat_Tub_SegII"/>
    <property type="match status" value="1"/>
</dbReference>
<evidence type="ECO:0000256" key="1">
    <source>
        <dbReference type="ARBA" id="ARBA00004173"/>
    </source>
</evidence>
<dbReference type="Pfam" id="PF14881">
    <property type="entry name" value="Tubulin_3"/>
    <property type="match status" value="1"/>
</dbReference>
<dbReference type="PANTHER" id="PTHR13391:SF0">
    <property type="entry name" value="PROTEIN MISATO HOMOLOG 1"/>
    <property type="match status" value="1"/>
</dbReference>